<evidence type="ECO:0000313" key="3">
    <source>
        <dbReference type="EMBL" id="KAG1529599.1"/>
    </source>
</evidence>
<evidence type="ECO:0000313" key="2">
    <source>
        <dbReference type="EMBL" id="KAG1303304.1"/>
    </source>
</evidence>
<dbReference type="Proteomes" id="UP000716291">
    <property type="component" value="Unassembled WGS sequence"/>
</dbReference>
<keyword evidence="4" id="KW-1185">Reference proteome</keyword>
<keyword evidence="1" id="KW-0472">Membrane</keyword>
<dbReference type="EMBL" id="JAANQT010002034">
    <property type="protein sequence ID" value="KAG1303304.1"/>
    <property type="molecule type" value="Genomic_DNA"/>
</dbReference>
<dbReference type="AlphaFoldDB" id="A0A9P7BNW9"/>
<evidence type="ECO:0000313" key="4">
    <source>
        <dbReference type="Proteomes" id="UP000716291"/>
    </source>
</evidence>
<feature type="transmembrane region" description="Helical" evidence="1">
    <location>
        <begin position="42"/>
        <end position="60"/>
    </location>
</feature>
<accession>A0A9P7BNW9</accession>
<sequence length="81" mass="9169">MHVKMVESVLITGEADIIKNNVSSDSLLATFVRVKAKFNEKGVIILLISSTLTIIVRKFSTKSKQKFQIKMTEDKWDGVRN</sequence>
<keyword evidence="1" id="KW-1133">Transmembrane helix</keyword>
<gene>
    <name evidence="3" type="ORF">G6F51_014099</name>
    <name evidence="2" type="ORF">G6F64_010187</name>
</gene>
<name>A0A9P7BNW9_RHIOR</name>
<keyword evidence="1" id="KW-0812">Transmembrane</keyword>
<dbReference type="EMBL" id="JAANIT010007787">
    <property type="protein sequence ID" value="KAG1529599.1"/>
    <property type="molecule type" value="Genomic_DNA"/>
</dbReference>
<dbReference type="OrthoDB" id="10303510at2759"/>
<dbReference type="Proteomes" id="UP000717996">
    <property type="component" value="Unassembled WGS sequence"/>
</dbReference>
<evidence type="ECO:0000256" key="1">
    <source>
        <dbReference type="SAM" id="Phobius"/>
    </source>
</evidence>
<reference evidence="2" key="1">
    <citation type="journal article" date="2020" name="Microb. Genom.">
        <title>Genetic diversity of clinical and environmental Mucorales isolates obtained from an investigation of mucormycosis cases among solid organ transplant recipients.</title>
        <authorList>
            <person name="Nguyen M.H."/>
            <person name="Kaul D."/>
            <person name="Muto C."/>
            <person name="Cheng S.J."/>
            <person name="Richter R.A."/>
            <person name="Bruno V.M."/>
            <person name="Liu G."/>
            <person name="Beyhan S."/>
            <person name="Sundermann A.J."/>
            <person name="Mounaud S."/>
            <person name="Pasculle A.W."/>
            <person name="Nierman W.C."/>
            <person name="Driscoll E."/>
            <person name="Cumbie R."/>
            <person name="Clancy C.J."/>
            <person name="Dupont C.L."/>
        </authorList>
    </citation>
    <scope>NUCLEOTIDE SEQUENCE</scope>
    <source>
        <strain evidence="2">GL11</strain>
        <strain evidence="3">GL16</strain>
    </source>
</reference>
<organism evidence="2 4">
    <name type="scientific">Rhizopus oryzae</name>
    <name type="common">Mucormycosis agent</name>
    <name type="synonym">Rhizopus arrhizus var. delemar</name>
    <dbReference type="NCBI Taxonomy" id="64495"/>
    <lineage>
        <taxon>Eukaryota</taxon>
        <taxon>Fungi</taxon>
        <taxon>Fungi incertae sedis</taxon>
        <taxon>Mucoromycota</taxon>
        <taxon>Mucoromycotina</taxon>
        <taxon>Mucoromycetes</taxon>
        <taxon>Mucorales</taxon>
        <taxon>Mucorineae</taxon>
        <taxon>Rhizopodaceae</taxon>
        <taxon>Rhizopus</taxon>
    </lineage>
</organism>
<proteinExistence type="predicted"/>
<protein>
    <submittedName>
        <fullName evidence="2">Uncharacterized protein</fullName>
    </submittedName>
</protein>
<comment type="caution">
    <text evidence="2">The sequence shown here is derived from an EMBL/GenBank/DDBJ whole genome shotgun (WGS) entry which is preliminary data.</text>
</comment>